<dbReference type="InParanoid" id="A0A165JY44"/>
<proteinExistence type="predicted"/>
<gene>
    <name evidence="12" type="ORF">CALCODRAFT_202395</name>
</gene>
<evidence type="ECO:0000256" key="8">
    <source>
        <dbReference type="ARBA" id="ARBA00022786"/>
    </source>
</evidence>
<feature type="domain" description="RING-type" evidence="11">
    <location>
        <begin position="139"/>
        <end position="368"/>
    </location>
</feature>
<keyword evidence="10" id="KW-1133">Transmembrane helix</keyword>
<comment type="catalytic activity">
    <reaction evidence="1">
        <text>[E2 ubiquitin-conjugating enzyme]-S-ubiquitinyl-L-cysteine + [acceptor protein]-L-lysine = [E2 ubiquitin-conjugating enzyme]-L-cysteine + [acceptor protein]-N(6)-ubiquitinyl-L-lysine.</text>
        <dbReference type="EC" id="2.3.2.31"/>
    </reaction>
</comment>
<name>A0A165JY44_9BASI</name>
<dbReference type="SMART" id="SM00647">
    <property type="entry name" value="IBR"/>
    <property type="match status" value="1"/>
</dbReference>
<sequence length="368" mass="40878">MYLLPEVVGQTLRRENQLAVTSTMETTPRVDARVLQVLPDLMKGIILVARNDSSTDDSSDGPTGWADFGIFVGFFLASCFLFCCCKALCVECCRGRRTNRRRAPPVLPLHTQTVAQAFAHAYATTLITPPAAVIGDASILKECKVCMEELGAARFSPMTPSKACTHEVNVCNDCLQRHVDQRLSALGTVPPSCPSPSCRFSLSYHEVKRAASSDSFARFDLLLLRKAVGNEQGFVWCKNAKCDAGQFHIIPETPKRPGLFRSGNEECSNPDMVVCIACGTKSCFRHDVPWHEGMTCKEYERSKEVKPIMKKESQTIRRIEKKTRACPRCKAPVEKNGGCDNMYCLPPGGCGHHFRWKDAHATRVSNRR</sequence>
<evidence type="ECO:0000313" key="13">
    <source>
        <dbReference type="Proteomes" id="UP000076842"/>
    </source>
</evidence>
<keyword evidence="6" id="KW-0677">Repeat</keyword>
<dbReference type="CDD" id="cd20335">
    <property type="entry name" value="BRcat_RBR"/>
    <property type="match status" value="1"/>
</dbReference>
<evidence type="ECO:0000256" key="2">
    <source>
        <dbReference type="ARBA" id="ARBA00004906"/>
    </source>
</evidence>
<evidence type="ECO:0000256" key="6">
    <source>
        <dbReference type="ARBA" id="ARBA00022737"/>
    </source>
</evidence>
<evidence type="ECO:0000256" key="9">
    <source>
        <dbReference type="ARBA" id="ARBA00022833"/>
    </source>
</evidence>
<keyword evidence="10" id="KW-0472">Membrane</keyword>
<evidence type="ECO:0000256" key="4">
    <source>
        <dbReference type="ARBA" id="ARBA00022679"/>
    </source>
</evidence>
<accession>A0A165JY44</accession>
<dbReference type="InterPro" id="IPR044066">
    <property type="entry name" value="TRIAD_supradom"/>
</dbReference>
<organism evidence="12 13">
    <name type="scientific">Calocera cornea HHB12733</name>
    <dbReference type="NCBI Taxonomy" id="1353952"/>
    <lineage>
        <taxon>Eukaryota</taxon>
        <taxon>Fungi</taxon>
        <taxon>Dikarya</taxon>
        <taxon>Basidiomycota</taxon>
        <taxon>Agaricomycotina</taxon>
        <taxon>Dacrymycetes</taxon>
        <taxon>Dacrymycetales</taxon>
        <taxon>Dacrymycetaceae</taxon>
        <taxon>Calocera</taxon>
    </lineage>
</organism>
<dbReference type="STRING" id="1353952.A0A165JY44"/>
<keyword evidence="7" id="KW-0863">Zinc-finger</keyword>
<dbReference type="AlphaFoldDB" id="A0A165JY44"/>
<keyword evidence="10" id="KW-0812">Transmembrane</keyword>
<evidence type="ECO:0000256" key="1">
    <source>
        <dbReference type="ARBA" id="ARBA00001798"/>
    </source>
</evidence>
<dbReference type="Gene3D" id="1.20.120.1750">
    <property type="match status" value="1"/>
</dbReference>
<evidence type="ECO:0000259" key="11">
    <source>
        <dbReference type="PROSITE" id="PS51873"/>
    </source>
</evidence>
<dbReference type="Gene3D" id="3.30.40.10">
    <property type="entry name" value="Zinc/RING finger domain, C3HC4 (zinc finger)"/>
    <property type="match status" value="1"/>
</dbReference>
<evidence type="ECO:0000256" key="10">
    <source>
        <dbReference type="SAM" id="Phobius"/>
    </source>
</evidence>
<dbReference type="InterPro" id="IPR002867">
    <property type="entry name" value="IBR_dom"/>
</dbReference>
<reference evidence="12 13" key="1">
    <citation type="journal article" date="2016" name="Mol. Biol. Evol.">
        <title>Comparative Genomics of Early-Diverging Mushroom-Forming Fungi Provides Insights into the Origins of Lignocellulose Decay Capabilities.</title>
        <authorList>
            <person name="Nagy L.G."/>
            <person name="Riley R."/>
            <person name="Tritt A."/>
            <person name="Adam C."/>
            <person name="Daum C."/>
            <person name="Floudas D."/>
            <person name="Sun H."/>
            <person name="Yadav J.S."/>
            <person name="Pangilinan J."/>
            <person name="Larsson K.H."/>
            <person name="Matsuura K."/>
            <person name="Barry K."/>
            <person name="Labutti K."/>
            <person name="Kuo R."/>
            <person name="Ohm R.A."/>
            <person name="Bhattacharya S.S."/>
            <person name="Shirouzu T."/>
            <person name="Yoshinaga Y."/>
            <person name="Martin F.M."/>
            <person name="Grigoriev I.V."/>
            <person name="Hibbett D.S."/>
        </authorList>
    </citation>
    <scope>NUCLEOTIDE SEQUENCE [LARGE SCALE GENOMIC DNA]</scope>
    <source>
        <strain evidence="12 13">HHB12733</strain>
    </source>
</reference>
<keyword evidence="5" id="KW-0479">Metal-binding</keyword>
<dbReference type="OrthoDB" id="1431934at2759"/>
<keyword evidence="9" id="KW-0862">Zinc</keyword>
<dbReference type="Pfam" id="PF22605">
    <property type="entry name" value="IBR_2"/>
    <property type="match status" value="1"/>
</dbReference>
<comment type="pathway">
    <text evidence="2">Protein modification; protein ubiquitination.</text>
</comment>
<dbReference type="EC" id="2.3.2.31" evidence="3"/>
<dbReference type="PANTHER" id="PTHR11685">
    <property type="entry name" value="RBR FAMILY RING FINGER AND IBR DOMAIN-CONTAINING"/>
    <property type="match status" value="1"/>
</dbReference>
<dbReference type="EMBL" id="KV423916">
    <property type="protein sequence ID" value="KZT62419.1"/>
    <property type="molecule type" value="Genomic_DNA"/>
</dbReference>
<dbReference type="SUPFAM" id="SSF57850">
    <property type="entry name" value="RING/U-box"/>
    <property type="match status" value="3"/>
</dbReference>
<dbReference type="GO" id="GO:0061630">
    <property type="term" value="F:ubiquitin protein ligase activity"/>
    <property type="evidence" value="ECO:0007669"/>
    <property type="project" value="UniProtKB-EC"/>
</dbReference>
<evidence type="ECO:0000256" key="5">
    <source>
        <dbReference type="ARBA" id="ARBA00022723"/>
    </source>
</evidence>
<evidence type="ECO:0000256" key="3">
    <source>
        <dbReference type="ARBA" id="ARBA00012251"/>
    </source>
</evidence>
<dbReference type="Proteomes" id="UP000076842">
    <property type="component" value="Unassembled WGS sequence"/>
</dbReference>
<dbReference type="PROSITE" id="PS51873">
    <property type="entry name" value="TRIAD"/>
    <property type="match status" value="1"/>
</dbReference>
<protein>
    <recommendedName>
        <fullName evidence="3">RBR-type E3 ubiquitin transferase</fullName>
        <ecNumber evidence="3">2.3.2.31</ecNumber>
    </recommendedName>
</protein>
<keyword evidence="8" id="KW-0833">Ubl conjugation pathway</keyword>
<dbReference type="InterPro" id="IPR054694">
    <property type="entry name" value="Parkin-like_IBR"/>
</dbReference>
<dbReference type="GO" id="GO:0016567">
    <property type="term" value="P:protein ubiquitination"/>
    <property type="evidence" value="ECO:0007669"/>
    <property type="project" value="InterPro"/>
</dbReference>
<dbReference type="InterPro" id="IPR031127">
    <property type="entry name" value="E3_UB_ligase_RBR"/>
</dbReference>
<keyword evidence="4" id="KW-0808">Transferase</keyword>
<evidence type="ECO:0000256" key="7">
    <source>
        <dbReference type="ARBA" id="ARBA00022771"/>
    </source>
</evidence>
<dbReference type="Pfam" id="PF01485">
    <property type="entry name" value="IBR"/>
    <property type="match status" value="1"/>
</dbReference>
<dbReference type="GO" id="GO:0008270">
    <property type="term" value="F:zinc ion binding"/>
    <property type="evidence" value="ECO:0007669"/>
    <property type="project" value="UniProtKB-KW"/>
</dbReference>
<evidence type="ECO:0000313" key="12">
    <source>
        <dbReference type="EMBL" id="KZT62419.1"/>
    </source>
</evidence>
<feature type="transmembrane region" description="Helical" evidence="10">
    <location>
        <begin position="68"/>
        <end position="93"/>
    </location>
</feature>
<dbReference type="InterPro" id="IPR013083">
    <property type="entry name" value="Znf_RING/FYVE/PHD"/>
</dbReference>
<keyword evidence="13" id="KW-1185">Reference proteome</keyword>